<dbReference type="InterPro" id="IPR003965">
    <property type="entry name" value="Fatty_acid_synthase"/>
</dbReference>
<dbReference type="InterPro" id="IPR029069">
    <property type="entry name" value="HotDog_dom_sf"/>
</dbReference>
<proteinExistence type="inferred from homology"/>
<dbReference type="Proteomes" id="UP000240739">
    <property type="component" value="Unassembled WGS sequence"/>
</dbReference>
<protein>
    <recommendedName>
        <fullName evidence="2">MaoC-like domain-containing protein</fullName>
    </recommendedName>
</protein>
<accession>A0A2T4UEW0</accession>
<evidence type="ECO:0000256" key="1">
    <source>
        <dbReference type="ARBA" id="ARBA00005254"/>
    </source>
</evidence>
<dbReference type="Gene3D" id="3.10.129.10">
    <property type="entry name" value="Hotdog Thioesterase"/>
    <property type="match status" value="1"/>
</dbReference>
<dbReference type="AlphaFoldDB" id="A0A2T4UEW0"/>
<comment type="caution">
    <text evidence="3">The sequence shown here is derived from an EMBL/GenBank/DDBJ whole genome shotgun (WGS) entry which is preliminary data.</text>
</comment>
<dbReference type="PANTHER" id="PTHR43841:SF3">
    <property type="entry name" value="(3R)-HYDROXYACYL-ACP DEHYDRATASE SUBUNIT HADB"/>
    <property type="match status" value="1"/>
</dbReference>
<dbReference type="SUPFAM" id="SSF54637">
    <property type="entry name" value="Thioesterase/thiol ester dehydrase-isomerase"/>
    <property type="match status" value="1"/>
</dbReference>
<dbReference type="InterPro" id="IPR002539">
    <property type="entry name" value="MaoC-like_dom"/>
</dbReference>
<dbReference type="OrthoDB" id="9800237at2"/>
<dbReference type="RefSeq" id="WP_107569971.1">
    <property type="nucleotide sequence ID" value="NZ_PYYB01000002.1"/>
</dbReference>
<sequence>MSALQPGEPLPELVVTPDKLLPVRYAGASGDFNPIHVDEEFARAVGLPGRILHGLWTMAQVARAHTEAAGGPATLRSLAVQFRGMGLPEQEITVTGTVRTVEDGIATVDAVATQADRPIVRDAVAELDLR</sequence>
<evidence type="ECO:0000313" key="3">
    <source>
        <dbReference type="EMBL" id="PTL56252.1"/>
    </source>
</evidence>
<dbReference type="Pfam" id="PF01575">
    <property type="entry name" value="MaoC_dehydratas"/>
    <property type="match status" value="1"/>
</dbReference>
<comment type="similarity">
    <text evidence="1">Belongs to the enoyl-CoA hydratase/isomerase family.</text>
</comment>
<dbReference type="GO" id="GO:0005835">
    <property type="term" value="C:fatty acid synthase complex"/>
    <property type="evidence" value="ECO:0007669"/>
    <property type="project" value="InterPro"/>
</dbReference>
<reference evidence="3 4" key="1">
    <citation type="submission" date="2018-03" db="EMBL/GenBank/DDBJ databases">
        <title>Aquarubrobacter algicola gen. nov., sp. nov., a novel actinobacterium isolated from shallow eutrophic lake during the end of cyanobacterial harmful algal blooms.</title>
        <authorList>
            <person name="Chun S.J."/>
        </authorList>
    </citation>
    <scope>NUCLEOTIDE SEQUENCE [LARGE SCALE GENOMIC DNA]</scope>
    <source>
        <strain evidence="3 4">Seoho-28</strain>
    </source>
</reference>
<keyword evidence="4" id="KW-1185">Reference proteome</keyword>
<evidence type="ECO:0000259" key="2">
    <source>
        <dbReference type="Pfam" id="PF01575"/>
    </source>
</evidence>
<dbReference type="GO" id="GO:0006633">
    <property type="term" value="P:fatty acid biosynthetic process"/>
    <property type="evidence" value="ECO:0007669"/>
    <property type="project" value="InterPro"/>
</dbReference>
<dbReference type="EMBL" id="PYYB01000002">
    <property type="protein sequence ID" value="PTL56252.1"/>
    <property type="molecule type" value="Genomic_DNA"/>
</dbReference>
<name>A0A2T4UEW0_9ACTN</name>
<gene>
    <name evidence="3" type="ORF">C7Y72_14830</name>
</gene>
<dbReference type="GO" id="GO:0004312">
    <property type="term" value="F:fatty acid synthase activity"/>
    <property type="evidence" value="ECO:0007669"/>
    <property type="project" value="InterPro"/>
</dbReference>
<dbReference type="PRINTS" id="PR01483">
    <property type="entry name" value="FASYNTHASE"/>
</dbReference>
<organism evidence="3 4">
    <name type="scientific">Paraconexibacter algicola</name>
    <dbReference type="NCBI Taxonomy" id="2133960"/>
    <lineage>
        <taxon>Bacteria</taxon>
        <taxon>Bacillati</taxon>
        <taxon>Actinomycetota</taxon>
        <taxon>Thermoleophilia</taxon>
        <taxon>Solirubrobacterales</taxon>
        <taxon>Paraconexibacteraceae</taxon>
        <taxon>Paraconexibacter</taxon>
    </lineage>
</organism>
<evidence type="ECO:0000313" key="4">
    <source>
        <dbReference type="Proteomes" id="UP000240739"/>
    </source>
</evidence>
<dbReference type="PANTHER" id="PTHR43841">
    <property type="entry name" value="3-HYDROXYACYL-THIOESTER DEHYDRATASE HTDX-RELATED"/>
    <property type="match status" value="1"/>
</dbReference>
<feature type="domain" description="MaoC-like" evidence="2">
    <location>
        <begin position="15"/>
        <end position="110"/>
    </location>
</feature>